<sequence length="347" mass="38118">MKKIAIASCLTAFLSTPVLAGSEGYFVSGFLEKNFTDDKKSTDSAYDFIDGGSGLGLELGYFFSPNWGARLEWSGLEFDRSGGLGSVDEFRFGADVLYRLTDTSNFYALAGIKGLSPGVSHTAFDLGLGGSLPINNHWAVFSEGAAYLGTGSRFTDFSIKLGLRYQFFESEISFINPHVPVRTELLHKPETDLDQDGVIDRLDQCPDTPQKYAVNSQGCTIAEQQMTALDLFIQFPNDSAVLNELYYPEIGKVADLMRLHPDTLVEIGGHTSAPASASYNQKLSERRAKSVADVLVQKFGIASNRVFYVGYGESRLLDPANTPEADKINRRIEAVIYAIELKPILRK</sequence>
<dbReference type="GO" id="GO:0046930">
    <property type="term" value="C:pore complex"/>
    <property type="evidence" value="ECO:0007669"/>
    <property type="project" value="UniProtKB-KW"/>
</dbReference>
<dbReference type="GO" id="GO:0009279">
    <property type="term" value="C:cell outer membrane"/>
    <property type="evidence" value="ECO:0007669"/>
    <property type="project" value="UniProtKB-SubCell"/>
</dbReference>
<reference evidence="13 14" key="1">
    <citation type="submission" date="2017-01" db="EMBL/GenBank/DDBJ databases">
        <title>Genome Sequencing of a Marine Spirillum, Oceanospirillum multiglobuliferum ATCC 33336, from Japan.</title>
        <authorList>
            <person name="Carney J.G."/>
            <person name="Trachtenberg A.M."/>
            <person name="Rheaume B.A."/>
            <person name="Linnane J.D."/>
            <person name="Pitts N.L."/>
            <person name="Mykles D.L."/>
            <person name="Maclea K.S."/>
        </authorList>
    </citation>
    <scope>NUCLEOTIDE SEQUENCE [LARGE SCALE GENOMIC DNA]</scope>
    <source>
        <strain evidence="13 14">ATCC 33336</strain>
    </source>
</reference>
<feature type="chain" id="PRO_5030034821" description="OmpA-like domain-containing protein" evidence="11">
    <location>
        <begin position="21"/>
        <end position="347"/>
    </location>
</feature>
<dbReference type="STRING" id="64969.SAMN02745127_00765"/>
<evidence type="ECO:0000256" key="4">
    <source>
        <dbReference type="ARBA" id="ARBA00022692"/>
    </source>
</evidence>
<keyword evidence="7" id="KW-0626">Porin</keyword>
<dbReference type="Pfam" id="PF13505">
    <property type="entry name" value="OMP_b-brl"/>
    <property type="match status" value="1"/>
</dbReference>
<evidence type="ECO:0000256" key="11">
    <source>
        <dbReference type="SAM" id="SignalP"/>
    </source>
</evidence>
<dbReference type="PROSITE" id="PS51123">
    <property type="entry name" value="OMPA_2"/>
    <property type="match status" value="1"/>
</dbReference>
<gene>
    <name evidence="13" type="ORF">BTE48_00955</name>
</gene>
<protein>
    <recommendedName>
        <fullName evidence="12">OmpA-like domain-containing protein</fullName>
    </recommendedName>
</protein>
<keyword evidence="3" id="KW-1134">Transmembrane beta strand</keyword>
<keyword evidence="8 10" id="KW-0472">Membrane</keyword>
<evidence type="ECO:0000313" key="14">
    <source>
        <dbReference type="Proteomes" id="UP000191418"/>
    </source>
</evidence>
<dbReference type="EMBL" id="MTSM01000001">
    <property type="protein sequence ID" value="OPX57031.1"/>
    <property type="molecule type" value="Genomic_DNA"/>
</dbReference>
<accession>A0A1T4MGM5</accession>
<comment type="caution">
    <text evidence="13">The sequence shown here is derived from an EMBL/GenBank/DDBJ whole genome shotgun (WGS) entry which is preliminary data.</text>
</comment>
<dbReference type="PRINTS" id="PR01021">
    <property type="entry name" value="OMPADOMAIN"/>
</dbReference>
<feature type="domain" description="OmpA-like" evidence="12">
    <location>
        <begin position="222"/>
        <end position="340"/>
    </location>
</feature>
<dbReference type="InterPro" id="IPR036737">
    <property type="entry name" value="OmpA-like_sf"/>
</dbReference>
<keyword evidence="5 11" id="KW-0732">Signal</keyword>
<proteinExistence type="predicted"/>
<dbReference type="SUPFAM" id="SSF103088">
    <property type="entry name" value="OmpA-like"/>
    <property type="match status" value="1"/>
</dbReference>
<dbReference type="Proteomes" id="UP000191418">
    <property type="component" value="Unassembled WGS sequence"/>
</dbReference>
<dbReference type="InterPro" id="IPR006665">
    <property type="entry name" value="OmpA-like"/>
</dbReference>
<dbReference type="InterPro" id="IPR011250">
    <property type="entry name" value="OMP/PagP_B-barrel"/>
</dbReference>
<evidence type="ECO:0000256" key="7">
    <source>
        <dbReference type="ARBA" id="ARBA00023114"/>
    </source>
</evidence>
<evidence type="ECO:0000256" key="10">
    <source>
        <dbReference type="PROSITE-ProRule" id="PRU00473"/>
    </source>
</evidence>
<dbReference type="Pfam" id="PF00691">
    <property type="entry name" value="OmpA"/>
    <property type="match status" value="1"/>
</dbReference>
<evidence type="ECO:0000256" key="6">
    <source>
        <dbReference type="ARBA" id="ARBA00023065"/>
    </source>
</evidence>
<dbReference type="RefSeq" id="WP_078744373.1">
    <property type="nucleotide sequence ID" value="NZ_FUXG01000004.1"/>
</dbReference>
<comment type="subcellular location">
    <subcellularLocation>
        <location evidence="1">Cell outer membrane</location>
        <topology evidence="1">Multi-pass membrane protein</topology>
    </subcellularLocation>
</comment>
<name>A0A1T4MGM5_9GAMM</name>
<dbReference type="Gene3D" id="2.40.160.20">
    <property type="match status" value="1"/>
</dbReference>
<evidence type="ECO:0000259" key="12">
    <source>
        <dbReference type="PROSITE" id="PS51123"/>
    </source>
</evidence>
<dbReference type="GO" id="GO:0006811">
    <property type="term" value="P:monoatomic ion transport"/>
    <property type="evidence" value="ECO:0007669"/>
    <property type="project" value="UniProtKB-KW"/>
</dbReference>
<dbReference type="PANTHER" id="PTHR30329">
    <property type="entry name" value="STATOR ELEMENT OF FLAGELLAR MOTOR COMPLEX"/>
    <property type="match status" value="1"/>
</dbReference>
<keyword evidence="4" id="KW-0812">Transmembrane</keyword>
<evidence type="ECO:0000256" key="5">
    <source>
        <dbReference type="ARBA" id="ARBA00022729"/>
    </source>
</evidence>
<organism evidence="13 14">
    <name type="scientific">Oceanospirillum multiglobuliferum</name>
    <dbReference type="NCBI Taxonomy" id="64969"/>
    <lineage>
        <taxon>Bacteria</taxon>
        <taxon>Pseudomonadati</taxon>
        <taxon>Pseudomonadota</taxon>
        <taxon>Gammaproteobacteria</taxon>
        <taxon>Oceanospirillales</taxon>
        <taxon>Oceanospirillaceae</taxon>
        <taxon>Oceanospirillum</taxon>
    </lineage>
</organism>
<dbReference type="Gene3D" id="3.30.1330.60">
    <property type="entry name" value="OmpA-like domain"/>
    <property type="match status" value="1"/>
</dbReference>
<feature type="signal peptide" evidence="11">
    <location>
        <begin position="1"/>
        <end position="20"/>
    </location>
</feature>
<dbReference type="InterPro" id="IPR006664">
    <property type="entry name" value="OMP_bac"/>
</dbReference>
<keyword evidence="9" id="KW-0998">Cell outer membrane</keyword>
<keyword evidence="6" id="KW-0406">Ion transport</keyword>
<dbReference type="PANTHER" id="PTHR30329:SF21">
    <property type="entry name" value="LIPOPROTEIN YIAD-RELATED"/>
    <property type="match status" value="1"/>
</dbReference>
<dbReference type="InterPro" id="IPR050330">
    <property type="entry name" value="Bact_OuterMem_StrucFunc"/>
</dbReference>
<evidence type="ECO:0000256" key="8">
    <source>
        <dbReference type="ARBA" id="ARBA00023136"/>
    </source>
</evidence>
<dbReference type="InterPro" id="IPR027385">
    <property type="entry name" value="Beta-barrel_OMP"/>
</dbReference>
<evidence type="ECO:0000256" key="3">
    <source>
        <dbReference type="ARBA" id="ARBA00022452"/>
    </source>
</evidence>
<keyword evidence="2" id="KW-0813">Transport</keyword>
<dbReference type="CDD" id="cd07185">
    <property type="entry name" value="OmpA_C-like"/>
    <property type="match status" value="1"/>
</dbReference>
<dbReference type="GO" id="GO:0015288">
    <property type="term" value="F:porin activity"/>
    <property type="evidence" value="ECO:0007669"/>
    <property type="project" value="UniProtKB-KW"/>
</dbReference>
<keyword evidence="14" id="KW-1185">Reference proteome</keyword>
<evidence type="ECO:0000313" key="13">
    <source>
        <dbReference type="EMBL" id="OPX57031.1"/>
    </source>
</evidence>
<dbReference type="OrthoDB" id="9782229at2"/>
<dbReference type="AlphaFoldDB" id="A0A1T4MGM5"/>
<dbReference type="SUPFAM" id="SSF56925">
    <property type="entry name" value="OMPA-like"/>
    <property type="match status" value="1"/>
</dbReference>
<evidence type="ECO:0000256" key="9">
    <source>
        <dbReference type="ARBA" id="ARBA00023237"/>
    </source>
</evidence>
<evidence type="ECO:0000256" key="2">
    <source>
        <dbReference type="ARBA" id="ARBA00022448"/>
    </source>
</evidence>
<evidence type="ECO:0000256" key="1">
    <source>
        <dbReference type="ARBA" id="ARBA00004571"/>
    </source>
</evidence>